<gene>
    <name evidence="1" type="ORF">DSCOOX_64090</name>
</gene>
<sequence length="137" mass="16304">MKFGNWSPDIDISAYRFAAEAHWNSKKQQLVPGTDIPYLMHFTWVAMEVMAALEKESNLDGNLARIRQQPREIWMVKMADRITNLQRPPKNWKPDKINRYREEAIIIHDRLKEGSEYLAGRLLKKVNDYPERYQEEN</sequence>
<keyword evidence="2" id="KW-1185">Reference proteome</keyword>
<dbReference type="SUPFAM" id="SSF109604">
    <property type="entry name" value="HD-domain/PDEase-like"/>
    <property type="match status" value="1"/>
</dbReference>
<reference evidence="1 2" key="1">
    <citation type="submission" date="2019-11" db="EMBL/GenBank/DDBJ databases">
        <title>Comparative genomics of hydrocarbon-degrading Desulfosarcina strains.</title>
        <authorList>
            <person name="Watanabe M."/>
            <person name="Kojima H."/>
            <person name="Fukui M."/>
        </authorList>
    </citation>
    <scope>NUCLEOTIDE SEQUENCE [LARGE SCALE GENOMIC DNA]</scope>
    <source>
        <strain evidence="2">oXyS1</strain>
    </source>
</reference>
<accession>A0A5K8AL17</accession>
<dbReference type="Gene3D" id="1.10.3210.10">
    <property type="entry name" value="Hypothetical protein af1432"/>
    <property type="match status" value="1"/>
</dbReference>
<proteinExistence type="predicted"/>
<evidence type="ECO:0000313" key="1">
    <source>
        <dbReference type="EMBL" id="BBO93229.1"/>
    </source>
</evidence>
<evidence type="ECO:0000313" key="2">
    <source>
        <dbReference type="Proteomes" id="UP000422108"/>
    </source>
</evidence>
<dbReference type="AlphaFoldDB" id="A0A5K8AL17"/>
<organism evidence="1 2">
    <name type="scientific">Desulfosarcina ovata subsp. ovata</name>
    <dbReference type="NCBI Taxonomy" id="2752305"/>
    <lineage>
        <taxon>Bacteria</taxon>
        <taxon>Pseudomonadati</taxon>
        <taxon>Thermodesulfobacteriota</taxon>
        <taxon>Desulfobacteria</taxon>
        <taxon>Desulfobacterales</taxon>
        <taxon>Desulfosarcinaceae</taxon>
        <taxon>Desulfosarcina</taxon>
    </lineage>
</organism>
<dbReference type="Proteomes" id="UP000422108">
    <property type="component" value="Chromosome"/>
</dbReference>
<dbReference type="EMBL" id="AP021879">
    <property type="protein sequence ID" value="BBO93229.1"/>
    <property type="molecule type" value="Genomic_DNA"/>
</dbReference>
<protein>
    <submittedName>
        <fullName evidence="1">Uncharacterized protein</fullName>
    </submittedName>
</protein>
<name>A0A5K8AL17_9BACT</name>